<sequence length="189" mass="21475">MQFSADILTTPSRNGQTPTDVDEVNKMKKRKHRLTLEVDMILVSMIERVRVKELVTKTSNDMIDEALYESGRISDSDIFRVSKAKRKSPERNQIRSLISLQINAQGSVQVLVLLPYTPIALHTYSITHLLNTSITNLSLPRTTLNAFCMECKRMVDSFSEFEIFITTTELLVEVICYGCGYAVAISYKM</sequence>
<accession>A0A1A9ZWY8</accession>
<reference evidence="2" key="2">
    <citation type="submission" date="2020-05" db="UniProtKB">
        <authorList>
            <consortium name="EnsemblMetazoa"/>
        </authorList>
    </citation>
    <scope>IDENTIFICATION</scope>
    <source>
        <strain evidence="2">IAEA</strain>
    </source>
</reference>
<evidence type="ECO:0000256" key="1">
    <source>
        <dbReference type="SAM" id="MobiDB-lite"/>
    </source>
</evidence>
<dbReference type="Proteomes" id="UP000092445">
    <property type="component" value="Unassembled WGS sequence"/>
</dbReference>
<evidence type="ECO:0000313" key="3">
    <source>
        <dbReference type="Proteomes" id="UP000092445"/>
    </source>
</evidence>
<feature type="compositionally biased region" description="Polar residues" evidence="1">
    <location>
        <begin position="1"/>
        <end position="19"/>
    </location>
</feature>
<dbReference type="VEuPathDB" id="VectorBase:GPAI027682"/>
<dbReference type="AlphaFoldDB" id="A0A1A9ZWY8"/>
<keyword evidence="3" id="KW-1185">Reference proteome</keyword>
<proteinExistence type="predicted"/>
<protein>
    <submittedName>
        <fullName evidence="2">Uncharacterized protein</fullName>
    </submittedName>
</protein>
<dbReference type="EnsemblMetazoa" id="GPAI027682-RA">
    <property type="protein sequence ID" value="GPAI027682-PA"/>
    <property type="gene ID" value="GPAI027682"/>
</dbReference>
<organism evidence="2 3">
    <name type="scientific">Glossina pallidipes</name>
    <name type="common">Tsetse fly</name>
    <dbReference type="NCBI Taxonomy" id="7398"/>
    <lineage>
        <taxon>Eukaryota</taxon>
        <taxon>Metazoa</taxon>
        <taxon>Ecdysozoa</taxon>
        <taxon>Arthropoda</taxon>
        <taxon>Hexapoda</taxon>
        <taxon>Insecta</taxon>
        <taxon>Pterygota</taxon>
        <taxon>Neoptera</taxon>
        <taxon>Endopterygota</taxon>
        <taxon>Diptera</taxon>
        <taxon>Brachycera</taxon>
        <taxon>Muscomorpha</taxon>
        <taxon>Hippoboscoidea</taxon>
        <taxon>Glossinidae</taxon>
        <taxon>Glossina</taxon>
    </lineage>
</organism>
<reference evidence="3" key="1">
    <citation type="submission" date="2014-03" db="EMBL/GenBank/DDBJ databases">
        <authorList>
            <person name="Aksoy S."/>
            <person name="Warren W."/>
            <person name="Wilson R.K."/>
        </authorList>
    </citation>
    <scope>NUCLEOTIDE SEQUENCE [LARGE SCALE GENOMIC DNA]</scope>
    <source>
        <strain evidence="3">IAEA</strain>
    </source>
</reference>
<feature type="region of interest" description="Disordered" evidence="1">
    <location>
        <begin position="1"/>
        <end position="20"/>
    </location>
</feature>
<name>A0A1A9ZWY8_GLOPL</name>
<evidence type="ECO:0000313" key="2">
    <source>
        <dbReference type="EnsemblMetazoa" id="GPAI027682-PA"/>
    </source>
</evidence>